<evidence type="ECO:0000313" key="2">
    <source>
        <dbReference type="Proteomes" id="UP001362999"/>
    </source>
</evidence>
<dbReference type="InterPro" id="IPR011989">
    <property type="entry name" value="ARM-like"/>
</dbReference>
<sequence>MSSPTRPTRPESIHSWWSDSNSIGPTISIHAAAKPLLRLMYHRQVRNFIKRNEDNPISPQLMEICLSYLSYKYISPTTKSLILKELDARVRLHSDRDANLIIETLALSSSLVAELLASPNSQIRHYTCNILWVSNGSMQRITSLFPIVVLCSSDSDPWIRMAARCAFVKCIQTLEGLDCCWAYLADDNNSVTDKCFILKALNAEESVRDDLERIAQSLALKWSLVAKLLGSGEAEIRFHTWHIIQGAIHSYTQTTIDYLRDPDRQVRSTARSTLIYIIEAFDSKTLEALIKDVSYSYVRWLSKDINQQTLYQVAISKGEETDALNQLTLALMRLSGEERWRIPREKMLELARYVVIDVMDAR</sequence>
<proteinExistence type="predicted"/>
<gene>
    <name evidence="1" type="ORF">R3P38DRAFT_2915057</name>
</gene>
<dbReference type="AlphaFoldDB" id="A0AAW0C5D8"/>
<evidence type="ECO:0000313" key="1">
    <source>
        <dbReference type="EMBL" id="KAK7033774.1"/>
    </source>
</evidence>
<dbReference type="Proteomes" id="UP001362999">
    <property type="component" value="Unassembled WGS sequence"/>
</dbReference>
<reference evidence="1 2" key="1">
    <citation type="journal article" date="2024" name="J Genomics">
        <title>Draft genome sequencing and assembly of Favolaschia claudopus CIRM-BRFM 2984 isolated from oak limbs.</title>
        <authorList>
            <person name="Navarro D."/>
            <person name="Drula E."/>
            <person name="Chaduli D."/>
            <person name="Cazenave R."/>
            <person name="Ahrendt S."/>
            <person name="Wang J."/>
            <person name="Lipzen A."/>
            <person name="Daum C."/>
            <person name="Barry K."/>
            <person name="Grigoriev I.V."/>
            <person name="Favel A."/>
            <person name="Rosso M.N."/>
            <person name="Martin F."/>
        </authorList>
    </citation>
    <scope>NUCLEOTIDE SEQUENCE [LARGE SCALE GENOMIC DNA]</scope>
    <source>
        <strain evidence="1 2">CIRM-BRFM 2984</strain>
    </source>
</reference>
<dbReference type="InterPro" id="IPR016024">
    <property type="entry name" value="ARM-type_fold"/>
</dbReference>
<comment type="caution">
    <text evidence="1">The sequence shown here is derived from an EMBL/GenBank/DDBJ whole genome shotgun (WGS) entry which is preliminary data.</text>
</comment>
<organism evidence="1 2">
    <name type="scientific">Favolaschia claudopus</name>
    <dbReference type="NCBI Taxonomy" id="2862362"/>
    <lineage>
        <taxon>Eukaryota</taxon>
        <taxon>Fungi</taxon>
        <taxon>Dikarya</taxon>
        <taxon>Basidiomycota</taxon>
        <taxon>Agaricomycotina</taxon>
        <taxon>Agaricomycetes</taxon>
        <taxon>Agaricomycetidae</taxon>
        <taxon>Agaricales</taxon>
        <taxon>Marasmiineae</taxon>
        <taxon>Mycenaceae</taxon>
        <taxon>Favolaschia</taxon>
    </lineage>
</organism>
<keyword evidence="2" id="KW-1185">Reference proteome</keyword>
<dbReference type="Gene3D" id="1.25.10.10">
    <property type="entry name" value="Leucine-rich Repeat Variant"/>
    <property type="match status" value="1"/>
</dbReference>
<dbReference type="EMBL" id="JAWWNJ010000022">
    <property type="protein sequence ID" value="KAK7033774.1"/>
    <property type="molecule type" value="Genomic_DNA"/>
</dbReference>
<name>A0AAW0C5D8_9AGAR</name>
<dbReference type="SUPFAM" id="SSF48371">
    <property type="entry name" value="ARM repeat"/>
    <property type="match status" value="1"/>
</dbReference>
<protein>
    <submittedName>
        <fullName evidence="1">Uncharacterized protein</fullName>
    </submittedName>
</protein>
<accession>A0AAW0C5D8</accession>